<accession>A0A6L2Q2U1</accession>
<dbReference type="PANTHER" id="PTHR39313:SF1">
    <property type="entry name" value="IM:7138239"/>
    <property type="match status" value="1"/>
</dbReference>
<keyword evidence="3" id="KW-1185">Reference proteome</keyword>
<sequence>MRNRAGGLSLKDLKHTRNVEHKGRHHHTTQHSTSPPEVEEVTETSESSCCSRQAKFVPIGFGGSGEVVRLDVGHCQKSCTSVPSLVEPDFVDFRSSVAKPCAGESACLPSRSRVQRVSTLRGMQEVPVVEECGCSYKQERCYRHPHTLQLHPGTPYETHLDVGACSGRCDSEFGCRPVKNRTVSVPGPNGVQCHSVIEECSCTAGCYRMSYLETVYDYADFSDDTVASPTVMEIDVGQCTGLCSGGQTQKCLYRDRTDSSKCLASLYGKQSSCTPARFEVYRYTTKDRQIKELISIKDCKCM</sequence>
<gene>
    <name evidence="2" type="ORF">Cfor_04162</name>
</gene>
<dbReference type="Proteomes" id="UP000502823">
    <property type="component" value="Unassembled WGS sequence"/>
</dbReference>
<dbReference type="InParanoid" id="A0A6L2Q2U1"/>
<organism evidence="2 3">
    <name type="scientific">Coptotermes formosanus</name>
    <name type="common">Formosan subterranean termite</name>
    <dbReference type="NCBI Taxonomy" id="36987"/>
    <lineage>
        <taxon>Eukaryota</taxon>
        <taxon>Metazoa</taxon>
        <taxon>Ecdysozoa</taxon>
        <taxon>Arthropoda</taxon>
        <taxon>Hexapoda</taxon>
        <taxon>Insecta</taxon>
        <taxon>Pterygota</taxon>
        <taxon>Neoptera</taxon>
        <taxon>Polyneoptera</taxon>
        <taxon>Dictyoptera</taxon>
        <taxon>Blattodea</taxon>
        <taxon>Blattoidea</taxon>
        <taxon>Termitoidae</taxon>
        <taxon>Rhinotermitidae</taxon>
        <taxon>Coptotermes</taxon>
    </lineage>
</organism>
<feature type="region of interest" description="Disordered" evidence="1">
    <location>
        <begin position="1"/>
        <end position="44"/>
    </location>
</feature>
<reference evidence="3" key="1">
    <citation type="submission" date="2020-01" db="EMBL/GenBank/DDBJ databases">
        <title>Draft genome sequence of the Termite Coptotermes fromosanus.</title>
        <authorList>
            <person name="Itakura S."/>
            <person name="Yosikawa Y."/>
            <person name="Umezawa K."/>
        </authorList>
    </citation>
    <scope>NUCLEOTIDE SEQUENCE [LARGE SCALE GENOMIC DNA]</scope>
</reference>
<dbReference type="AlphaFoldDB" id="A0A6L2Q2U1"/>
<dbReference type="EMBL" id="BLKM01000880">
    <property type="protein sequence ID" value="GFG39203.1"/>
    <property type="molecule type" value="Genomic_DNA"/>
</dbReference>
<evidence type="ECO:0000313" key="3">
    <source>
        <dbReference type="Proteomes" id="UP000502823"/>
    </source>
</evidence>
<feature type="compositionally biased region" description="Basic and acidic residues" evidence="1">
    <location>
        <begin position="11"/>
        <end position="21"/>
    </location>
</feature>
<evidence type="ECO:0000256" key="1">
    <source>
        <dbReference type="SAM" id="MobiDB-lite"/>
    </source>
</evidence>
<dbReference type="OrthoDB" id="636685at2759"/>
<proteinExistence type="predicted"/>
<name>A0A6L2Q2U1_COPFO</name>
<evidence type="ECO:0000313" key="2">
    <source>
        <dbReference type="EMBL" id="GFG39203.1"/>
    </source>
</evidence>
<comment type="caution">
    <text evidence="2">The sequence shown here is derived from an EMBL/GenBank/DDBJ whole genome shotgun (WGS) entry which is preliminary data.</text>
</comment>
<dbReference type="PANTHER" id="PTHR39313">
    <property type="entry name" value="IM:7138239"/>
    <property type="match status" value="1"/>
</dbReference>
<protein>
    <submittedName>
        <fullName evidence="2">Uncharacterized protein</fullName>
    </submittedName>
</protein>